<keyword evidence="2" id="KW-1185">Reference proteome</keyword>
<dbReference type="RefSeq" id="WP_265268067.1">
    <property type="nucleotide sequence ID" value="NZ_JANFAV010000002.1"/>
</dbReference>
<dbReference type="Gene3D" id="3.40.50.300">
    <property type="entry name" value="P-loop containing nucleotide triphosphate hydrolases"/>
    <property type="match status" value="1"/>
</dbReference>
<organism evidence="1 2">
    <name type="scientific">Sphingomonas lycopersici</name>
    <dbReference type="NCBI Taxonomy" id="2951807"/>
    <lineage>
        <taxon>Bacteria</taxon>
        <taxon>Pseudomonadati</taxon>
        <taxon>Pseudomonadota</taxon>
        <taxon>Alphaproteobacteria</taxon>
        <taxon>Sphingomonadales</taxon>
        <taxon>Sphingomonadaceae</taxon>
        <taxon>Sphingomonas</taxon>
    </lineage>
</organism>
<protein>
    <submittedName>
        <fullName evidence="1">AAA family ATPase</fullName>
    </submittedName>
</protein>
<reference evidence="1" key="1">
    <citation type="submission" date="2022-06" db="EMBL/GenBank/DDBJ databases">
        <title>Sphingomonas sp. nov. isolated from rhizosphere soil of tomato.</title>
        <authorList>
            <person name="Dong H."/>
            <person name="Gao R."/>
        </authorList>
    </citation>
    <scope>NUCLEOTIDE SEQUENCE</scope>
    <source>
        <strain evidence="1">MMSM24</strain>
    </source>
</reference>
<dbReference type="InterPro" id="IPR027417">
    <property type="entry name" value="P-loop_NTPase"/>
</dbReference>
<evidence type="ECO:0000313" key="2">
    <source>
        <dbReference type="Proteomes" id="UP001165565"/>
    </source>
</evidence>
<name>A0AA41Z5V0_9SPHN</name>
<dbReference type="AlphaFoldDB" id="A0AA41Z5V0"/>
<accession>A0AA41Z5V0</accession>
<sequence>MWVDHAGEILILTGSPGAGKTTIATALTALDGSPKVHLHADEFWHFIKHGAIQPYLPEAHRQNTVVLDVLAGAAARYAADGYFVVVDGIVGPWFLDAFASVAAPVHYVVLRPPLAAAIARCAARGGDTLSDPEPIAALHAQFAELGALEQHALMTGGDGRDELLSRVIAAVNSGSYRLIE</sequence>
<proteinExistence type="predicted"/>
<comment type="caution">
    <text evidence="1">The sequence shown here is derived from an EMBL/GenBank/DDBJ whole genome shotgun (WGS) entry which is preliminary data.</text>
</comment>
<dbReference type="Pfam" id="PF13671">
    <property type="entry name" value="AAA_33"/>
    <property type="match status" value="1"/>
</dbReference>
<dbReference type="EMBL" id="JANFAV010000002">
    <property type="protein sequence ID" value="MCW6534100.1"/>
    <property type="molecule type" value="Genomic_DNA"/>
</dbReference>
<gene>
    <name evidence="1" type="ORF">NEE01_04805</name>
</gene>
<dbReference type="SUPFAM" id="SSF52540">
    <property type="entry name" value="P-loop containing nucleoside triphosphate hydrolases"/>
    <property type="match status" value="1"/>
</dbReference>
<evidence type="ECO:0000313" key="1">
    <source>
        <dbReference type="EMBL" id="MCW6534100.1"/>
    </source>
</evidence>
<dbReference type="Proteomes" id="UP001165565">
    <property type="component" value="Unassembled WGS sequence"/>
</dbReference>